<proteinExistence type="predicted"/>
<evidence type="ECO:0000313" key="1">
    <source>
        <dbReference type="EMBL" id="KNZ49532.1"/>
    </source>
</evidence>
<dbReference type="Proteomes" id="UP000037035">
    <property type="component" value="Unassembled WGS sequence"/>
</dbReference>
<dbReference type="VEuPathDB" id="FungiDB:VP01_4959g1"/>
<keyword evidence="2" id="KW-1185">Reference proteome</keyword>
<name>A0A0L6UMQ0_9BASI</name>
<evidence type="ECO:0000313" key="2">
    <source>
        <dbReference type="Proteomes" id="UP000037035"/>
    </source>
</evidence>
<dbReference type="OrthoDB" id="18982at2759"/>
<gene>
    <name evidence="1" type="ORF">VP01_4959g1</name>
</gene>
<organism evidence="1 2">
    <name type="scientific">Puccinia sorghi</name>
    <dbReference type="NCBI Taxonomy" id="27349"/>
    <lineage>
        <taxon>Eukaryota</taxon>
        <taxon>Fungi</taxon>
        <taxon>Dikarya</taxon>
        <taxon>Basidiomycota</taxon>
        <taxon>Pucciniomycotina</taxon>
        <taxon>Pucciniomycetes</taxon>
        <taxon>Pucciniales</taxon>
        <taxon>Pucciniaceae</taxon>
        <taxon>Puccinia</taxon>
    </lineage>
</organism>
<reference evidence="1 2" key="1">
    <citation type="submission" date="2015-08" db="EMBL/GenBank/DDBJ databases">
        <title>Next Generation Sequencing and Analysis of the Genome of Puccinia sorghi L Schw, the Causal Agent of Maize Common Rust.</title>
        <authorList>
            <person name="Rochi L."/>
            <person name="Burguener G."/>
            <person name="Darino M."/>
            <person name="Turjanski A."/>
            <person name="Kreff E."/>
            <person name="Dieguez M.J."/>
            <person name="Sacco F."/>
        </authorList>
    </citation>
    <scope>NUCLEOTIDE SEQUENCE [LARGE SCALE GENOMIC DNA]</scope>
    <source>
        <strain evidence="1 2">RO10H11247</strain>
    </source>
</reference>
<dbReference type="AlphaFoldDB" id="A0A0L6UMQ0"/>
<sequence>YVWWIGDLYCWWPKGNTTLIYHNSVFLLASACNDHLFLAVCLSRPVKTVQIVFSSIWLNLDLEVVDFLIPLVKVLQSSPKINRKLKADNTFKTNISSLCLYVDIKFPFQKQPSHDQSEPDLILGLVLKTFQLIITYQKKISCLAFEVLLGFRIGCTTEEQTHCRSRETPIHLFNL</sequence>
<dbReference type="EMBL" id="LAVV01010119">
    <property type="protein sequence ID" value="KNZ49532.1"/>
    <property type="molecule type" value="Genomic_DNA"/>
</dbReference>
<comment type="caution">
    <text evidence="1">The sequence shown here is derived from an EMBL/GenBank/DDBJ whole genome shotgun (WGS) entry which is preliminary data.</text>
</comment>
<accession>A0A0L6UMQ0</accession>
<protein>
    <submittedName>
        <fullName evidence="1">Uncharacterized protein</fullName>
    </submittedName>
</protein>
<dbReference type="STRING" id="27349.A0A0L6UMQ0"/>
<feature type="non-terminal residue" evidence="1">
    <location>
        <position position="1"/>
    </location>
</feature>